<dbReference type="GO" id="GO:0005829">
    <property type="term" value="C:cytosol"/>
    <property type="evidence" value="ECO:0007669"/>
    <property type="project" value="TreeGrafter"/>
</dbReference>
<comment type="caution">
    <text evidence="4">The sequence shown here is derived from an EMBL/GenBank/DDBJ whole genome shotgun (WGS) entry which is preliminary data.</text>
</comment>
<dbReference type="NCBIfam" id="TIGR02365">
    <property type="entry name" value="dha_L_ycgS"/>
    <property type="match status" value="1"/>
</dbReference>
<dbReference type="GO" id="GO:0004371">
    <property type="term" value="F:glycerone kinase activity"/>
    <property type="evidence" value="ECO:0007669"/>
    <property type="project" value="InterPro"/>
</dbReference>
<dbReference type="InterPro" id="IPR004007">
    <property type="entry name" value="DhaL_dom"/>
</dbReference>
<dbReference type="EMBL" id="VMHM01000015">
    <property type="protein sequence ID" value="TSJ97679.1"/>
    <property type="molecule type" value="Genomic_DNA"/>
</dbReference>
<evidence type="ECO:0000259" key="3">
    <source>
        <dbReference type="PROSITE" id="PS51480"/>
    </source>
</evidence>
<dbReference type="InterPro" id="IPR036117">
    <property type="entry name" value="DhaL_dom_sf"/>
</dbReference>
<keyword evidence="2 4" id="KW-0418">Kinase</keyword>
<dbReference type="PROSITE" id="PS51480">
    <property type="entry name" value="DHAL"/>
    <property type="match status" value="1"/>
</dbReference>
<dbReference type="PANTHER" id="PTHR28629:SF4">
    <property type="entry name" value="TRIOKINASE_FMN CYCLASE"/>
    <property type="match status" value="1"/>
</dbReference>
<dbReference type="Pfam" id="PF02734">
    <property type="entry name" value="Dak2"/>
    <property type="match status" value="1"/>
</dbReference>
<reference evidence="4 5" key="1">
    <citation type="submission" date="2019-07" db="EMBL/GenBank/DDBJ databases">
        <title>Gilliamella genomes.</title>
        <authorList>
            <person name="Zheng H."/>
        </authorList>
    </citation>
    <scope>NUCLEOTIDE SEQUENCE [LARGE SCALE GENOMIC DNA]</scope>
    <source>
        <strain evidence="4 5">W8127</strain>
    </source>
</reference>
<dbReference type="Proteomes" id="UP000319483">
    <property type="component" value="Unassembled WGS sequence"/>
</dbReference>
<gene>
    <name evidence="4" type="primary">dhaL</name>
    <name evidence="4" type="ORF">FPQ15_11280</name>
</gene>
<dbReference type="InterPro" id="IPR012737">
    <property type="entry name" value="DhaK_L_YcgS"/>
</dbReference>
<dbReference type="Gene3D" id="1.25.40.340">
    <property type="match status" value="1"/>
</dbReference>
<dbReference type="RefSeq" id="WP_039126374.1">
    <property type="nucleotide sequence ID" value="NZ_VMHM01000015.1"/>
</dbReference>
<keyword evidence="1" id="KW-0808">Transferase</keyword>
<evidence type="ECO:0000256" key="2">
    <source>
        <dbReference type="ARBA" id="ARBA00022777"/>
    </source>
</evidence>
<accession>A0A556S952</accession>
<dbReference type="FunFam" id="1.25.40.340:FF:000002">
    <property type="entry name" value="Dihydroxyacetone kinase, L subunit"/>
    <property type="match status" value="1"/>
</dbReference>
<protein>
    <submittedName>
        <fullName evidence="4">Dihydroxyacetone kinase subunit L</fullName>
    </submittedName>
</protein>
<name>A0A556S952_9GAMM</name>
<proteinExistence type="predicted"/>
<sequence length="192" mass="20696">MLDTKNVLNWLNDFANEIQKNKTYLTDLDTPIGDGDHGNNMNRGVIAMQAELAKALPNSVSEIFRITAMALMGNIGGASGPLYGSAFMEMAKAAKETDELPLIIQAGLNGILKRGKAACGEKTMVDVWTPVCENLLSKQLTQQIIDIAVESTKSMIATKGRASYLGERSIGHLDPGSVSSGYLFSSMLRNIQ</sequence>
<evidence type="ECO:0000313" key="4">
    <source>
        <dbReference type="EMBL" id="TSJ97679.1"/>
    </source>
</evidence>
<organism evidence="4 5">
    <name type="scientific">Gilliamella apicola</name>
    <dbReference type="NCBI Taxonomy" id="1196095"/>
    <lineage>
        <taxon>Bacteria</taxon>
        <taxon>Pseudomonadati</taxon>
        <taxon>Pseudomonadota</taxon>
        <taxon>Gammaproteobacteria</taxon>
        <taxon>Orbales</taxon>
        <taxon>Orbaceae</taxon>
        <taxon>Gilliamella</taxon>
    </lineage>
</organism>
<evidence type="ECO:0000256" key="1">
    <source>
        <dbReference type="ARBA" id="ARBA00022679"/>
    </source>
</evidence>
<dbReference type="SMART" id="SM01120">
    <property type="entry name" value="Dak2"/>
    <property type="match status" value="1"/>
</dbReference>
<evidence type="ECO:0000313" key="5">
    <source>
        <dbReference type="Proteomes" id="UP000319483"/>
    </source>
</evidence>
<dbReference type="PANTHER" id="PTHR28629">
    <property type="entry name" value="TRIOKINASE/FMN CYCLASE"/>
    <property type="match status" value="1"/>
</dbReference>
<dbReference type="InterPro" id="IPR050861">
    <property type="entry name" value="Dihydroxyacetone_Kinase"/>
</dbReference>
<feature type="domain" description="DhaL" evidence="3">
    <location>
        <begin position="5"/>
        <end position="189"/>
    </location>
</feature>
<dbReference type="GO" id="GO:0019563">
    <property type="term" value="P:glycerol catabolic process"/>
    <property type="evidence" value="ECO:0007669"/>
    <property type="project" value="TreeGrafter"/>
</dbReference>
<dbReference type="AlphaFoldDB" id="A0A556S952"/>
<dbReference type="SUPFAM" id="SSF101473">
    <property type="entry name" value="DhaL-like"/>
    <property type="match status" value="1"/>
</dbReference>